<name>A0ABR4PC61_9HELO</name>
<dbReference type="PANTHER" id="PTHR46494">
    <property type="entry name" value="CORA FAMILY METAL ION TRANSPORTER (EUROFUNG)"/>
    <property type="match status" value="1"/>
</dbReference>
<evidence type="ECO:0000256" key="3">
    <source>
        <dbReference type="SAM" id="Phobius"/>
    </source>
</evidence>
<evidence type="ECO:0000256" key="2">
    <source>
        <dbReference type="SAM" id="MobiDB-lite"/>
    </source>
</evidence>
<comment type="caution">
    <text evidence="4">The sequence shown here is derived from an EMBL/GenBank/DDBJ whole genome shotgun (WGS) entry which is preliminary data.</text>
</comment>
<keyword evidence="3" id="KW-0472">Membrane</keyword>
<sequence>MYANDRFKDFDNELVFAESCSRALLEDTRNFVVEFGKEEVQIAFDLNGADIQKFNIWAPNEQLDIVDILGSHYKFSPRLQAIIRTAPEFEQAPKEERHASRFRSKTYAKDDPEAGTKSLELSPNTPNFRINSSSTSHYTIAKQMVSYQSVDIGPSFLCVGANWMHRASRAKAAKEDSIVNVSPHQRLWSWLVLCDDYTVISFHEDPGRVDDAEELQSMRSNTISVLSQLSNYGHDGADPVSLQSVRKALQVENTQSEPGIEGASNLFYYLFDDWRAVYSSIAAFQAKLESLQHDILGDLTRKSNKTPNIEIIPRLHMLGREIRVKQHLYKGYKNLIHRILKPTSMVYTESSDSRVVVAKSAAQRFERLSDRIELLILSEIHEFLVEKDALISTYFSINAQKDSESTARLTRSATLLAKLSVLFLPVSLMTAYFSVQIDDLAGVYTSRTYWTAFAIIMSISFASLFLLSKGLIWVTETLELWVKNVTKACKTVLLTRGGQRPMPEETR</sequence>
<gene>
    <name evidence="4" type="ORF">PVAG01_07334</name>
</gene>
<keyword evidence="3" id="KW-1133">Transmembrane helix</keyword>
<dbReference type="Gene3D" id="1.20.58.340">
    <property type="entry name" value="Magnesium transport protein CorA, transmembrane region"/>
    <property type="match status" value="1"/>
</dbReference>
<feature type="transmembrane region" description="Helical" evidence="3">
    <location>
        <begin position="447"/>
        <end position="467"/>
    </location>
</feature>
<organism evidence="4 5">
    <name type="scientific">Phlyctema vagabunda</name>
    <dbReference type="NCBI Taxonomy" id="108571"/>
    <lineage>
        <taxon>Eukaryota</taxon>
        <taxon>Fungi</taxon>
        <taxon>Dikarya</taxon>
        <taxon>Ascomycota</taxon>
        <taxon>Pezizomycotina</taxon>
        <taxon>Leotiomycetes</taxon>
        <taxon>Helotiales</taxon>
        <taxon>Dermateaceae</taxon>
        <taxon>Phlyctema</taxon>
    </lineage>
</organism>
<evidence type="ECO:0000313" key="4">
    <source>
        <dbReference type="EMBL" id="KAL3420889.1"/>
    </source>
</evidence>
<evidence type="ECO:0000313" key="5">
    <source>
        <dbReference type="Proteomes" id="UP001629113"/>
    </source>
</evidence>
<protein>
    <submittedName>
        <fullName evidence="4">ADP-ribosylation factor</fullName>
    </submittedName>
</protein>
<evidence type="ECO:0000256" key="1">
    <source>
        <dbReference type="ARBA" id="ARBA00004651"/>
    </source>
</evidence>
<accession>A0ABR4PC61</accession>
<keyword evidence="5" id="KW-1185">Reference proteome</keyword>
<dbReference type="SUPFAM" id="SSF143865">
    <property type="entry name" value="CorA soluble domain-like"/>
    <property type="match status" value="1"/>
</dbReference>
<reference evidence="4 5" key="1">
    <citation type="submission" date="2024-06" db="EMBL/GenBank/DDBJ databases">
        <title>Complete genome of Phlyctema vagabunda strain 19-DSS-EL-015.</title>
        <authorList>
            <person name="Fiorenzani C."/>
        </authorList>
    </citation>
    <scope>NUCLEOTIDE SEQUENCE [LARGE SCALE GENOMIC DNA]</scope>
    <source>
        <strain evidence="4 5">19-DSS-EL-015</strain>
    </source>
</reference>
<feature type="transmembrane region" description="Helical" evidence="3">
    <location>
        <begin position="415"/>
        <end position="435"/>
    </location>
</feature>
<dbReference type="PANTHER" id="PTHR46494:SF1">
    <property type="entry name" value="CORA FAMILY METAL ION TRANSPORTER (EUROFUNG)"/>
    <property type="match status" value="1"/>
</dbReference>
<keyword evidence="3" id="KW-0812">Transmembrane</keyword>
<dbReference type="InterPro" id="IPR045861">
    <property type="entry name" value="CorA_cytoplasmic_dom"/>
</dbReference>
<proteinExistence type="predicted"/>
<dbReference type="EMBL" id="JBFCZG010000006">
    <property type="protein sequence ID" value="KAL3420889.1"/>
    <property type="molecule type" value="Genomic_DNA"/>
</dbReference>
<dbReference type="Proteomes" id="UP001629113">
    <property type="component" value="Unassembled WGS sequence"/>
</dbReference>
<feature type="region of interest" description="Disordered" evidence="2">
    <location>
        <begin position="93"/>
        <end position="126"/>
    </location>
</feature>
<comment type="subcellular location">
    <subcellularLocation>
        <location evidence="1">Cell membrane</location>
        <topology evidence="1">Multi-pass membrane protein</topology>
    </subcellularLocation>
</comment>